<feature type="domain" description="Glycosyl hydrolase family 31 C-terminal" evidence="11">
    <location>
        <begin position="700"/>
        <end position="796"/>
    </location>
</feature>
<sequence>MASSSTGAIQAVVDSLAGAVLGKDASQGESSAKPAPVVSLINERISGEYKLQKGFEHKSASSCTAYLQSPESHVTKYGASVPRLKLEVEPFTTQIARIRITDADRTRWEIPDEYVPIGADIPPEVQRPAVAGFDVSIKADDGDPGFTIFRKSDNVPVFDTRGISLAYTEQYIEVGTKLPKGTFVYGMGEVTGPFCRETGHRYAFWSRDAQTPLHENSYSSMPMFIGMHNGKAFGIYLHNSNALDMIYTKDVMTYKIVGGIVDFFVFLGESYEDVVKQYQQVTGFPQLPPYWSLGYHQCRWYYTTTEKLDEVRQMSMQVDIPVDVFWLDIDYMIKYRLFTLEEERYPSFIDYIEREIHKDNHKLVAILDPGVKNNVDDYYPWTRGKELDIFLKNGNTGGDFVGKVWPGHVVFPDWVHPKIHQYWTEMLREWFKRLPVDGIWHDMNECSNFANGDVHEAGGSALIDDILIPTDTETVDDMAKAAAEGVEIDPNAMQRGEAKPEPPPAFDPTRPAGLTNPPYSVNHGGVNWPLHARSISVDATHYGGVLEYNVHNLFGHLNCRTSYNSMLEIKPDERPFILTRSAFAGTGKYASKWLGDNFSHWDSMRYSISGILNMQMFGIPHIGADIGGFNGGPSEELLVRWFQLGSMYPFCRNHNMPNTPPQEAYVSAAVATVARKYLTFRYRILPFWYTAFAKVKQSGGSVVQPVWAVYPPTLKKTTEEVKKIYEESNDAFLINKKLLVLPVVRANEREVNAWFPRGVWYDALTGKVFSSGSDIWRTVSAPLDTIPLFFRGGSIIPMHYNKSGQTTVDFRNGGLSLAIYLDSEGKANGDIHLDDGKTFSSKISMVTLSAHVDPDLNILTLKTDGRFEYLSVGNPDEDDSKFTLRKALKMMWGTIKGNQTAKRHPQEEMYASSGEEEEGVCEVEGRARANSDNVQDLGAAELTRGIENVQDLAGNTLGATT</sequence>
<evidence type="ECO:0000256" key="5">
    <source>
        <dbReference type="ARBA" id="ARBA00023180"/>
    </source>
</evidence>
<evidence type="ECO:0000256" key="7">
    <source>
        <dbReference type="ARBA" id="ARBA00041343"/>
    </source>
</evidence>
<dbReference type="CDD" id="cd14752">
    <property type="entry name" value="GH31_N"/>
    <property type="match status" value="1"/>
</dbReference>
<organism evidence="12 13">
    <name type="scientific">Orbilia oligospora</name>
    <name type="common">Nematode-trapping fungus</name>
    <name type="synonym">Arthrobotrys oligospora</name>
    <dbReference type="NCBI Taxonomy" id="2813651"/>
    <lineage>
        <taxon>Eukaryota</taxon>
        <taxon>Fungi</taxon>
        <taxon>Dikarya</taxon>
        <taxon>Ascomycota</taxon>
        <taxon>Pezizomycotina</taxon>
        <taxon>Orbiliomycetes</taxon>
        <taxon>Orbiliales</taxon>
        <taxon>Orbiliaceae</taxon>
        <taxon>Orbilia</taxon>
    </lineage>
</organism>
<dbReference type="InterPro" id="IPR048395">
    <property type="entry name" value="Glyco_hydro_31_C"/>
</dbReference>
<dbReference type="EC" id="3.2.1.20" evidence="3"/>
<evidence type="ECO:0000259" key="11">
    <source>
        <dbReference type="Pfam" id="PF21365"/>
    </source>
</evidence>
<dbReference type="SUPFAM" id="SSF51011">
    <property type="entry name" value="Glycosyl hydrolase domain"/>
    <property type="match status" value="1"/>
</dbReference>
<name>A0A7C8N7R7_ORBOL</name>
<dbReference type="PROSITE" id="PS00129">
    <property type="entry name" value="GLYCOSYL_HYDROL_F31_1"/>
    <property type="match status" value="1"/>
</dbReference>
<dbReference type="Gene3D" id="2.60.40.1180">
    <property type="entry name" value="Golgi alpha-mannosidase II"/>
    <property type="match status" value="2"/>
</dbReference>
<evidence type="ECO:0000259" key="10">
    <source>
        <dbReference type="Pfam" id="PF13802"/>
    </source>
</evidence>
<dbReference type="InterPro" id="IPR000322">
    <property type="entry name" value="Glyco_hydro_31_TIM"/>
</dbReference>
<dbReference type="GO" id="GO:0030246">
    <property type="term" value="F:carbohydrate binding"/>
    <property type="evidence" value="ECO:0007669"/>
    <property type="project" value="InterPro"/>
</dbReference>
<dbReference type="Gene3D" id="3.20.20.80">
    <property type="entry name" value="Glycosidases"/>
    <property type="match status" value="1"/>
</dbReference>
<dbReference type="InterPro" id="IPR030458">
    <property type="entry name" value="Glyco_hydro_31_AS"/>
</dbReference>
<evidence type="ECO:0000313" key="13">
    <source>
        <dbReference type="Proteomes" id="UP000475325"/>
    </source>
</evidence>
<keyword evidence="5" id="KW-0325">Glycoprotein</keyword>
<keyword evidence="4 8" id="KW-0378">Hydrolase</keyword>
<keyword evidence="6 8" id="KW-0326">Glycosidase</keyword>
<dbReference type="InterPro" id="IPR025887">
    <property type="entry name" value="Glyco_hydro_31_N_dom"/>
</dbReference>
<dbReference type="Proteomes" id="UP000475325">
    <property type="component" value="Unassembled WGS sequence"/>
</dbReference>
<dbReference type="InterPro" id="IPR017853">
    <property type="entry name" value="GH"/>
</dbReference>
<dbReference type="InterPro" id="IPR013780">
    <property type="entry name" value="Glyco_hydro_b"/>
</dbReference>
<dbReference type="CDD" id="cd06602">
    <property type="entry name" value="GH31_MGAM_SI_GAA"/>
    <property type="match status" value="1"/>
</dbReference>
<dbReference type="InterPro" id="IPR011013">
    <property type="entry name" value="Gal_mutarotase_sf_dom"/>
</dbReference>
<feature type="domain" description="Glycoside hydrolase family 31 N-terminal" evidence="10">
    <location>
        <begin position="130"/>
        <end position="240"/>
    </location>
</feature>
<evidence type="ECO:0000256" key="6">
    <source>
        <dbReference type="ARBA" id="ARBA00023295"/>
    </source>
</evidence>
<feature type="domain" description="Glycoside hydrolase family 31 TIM barrel" evidence="9">
    <location>
        <begin position="285"/>
        <end position="691"/>
    </location>
</feature>
<evidence type="ECO:0000256" key="4">
    <source>
        <dbReference type="ARBA" id="ARBA00022801"/>
    </source>
</evidence>
<evidence type="ECO:0000256" key="3">
    <source>
        <dbReference type="ARBA" id="ARBA00012741"/>
    </source>
</evidence>
<comment type="caution">
    <text evidence="12">The sequence shown here is derived from an EMBL/GenBank/DDBJ whole genome shotgun (WGS) entry which is preliminary data.</text>
</comment>
<accession>A0A7C8N7R7</accession>
<dbReference type="Pfam" id="PF13802">
    <property type="entry name" value="Gal_mutarotas_2"/>
    <property type="match status" value="1"/>
</dbReference>
<evidence type="ECO:0000256" key="8">
    <source>
        <dbReference type="RuleBase" id="RU361185"/>
    </source>
</evidence>
<comment type="catalytic activity">
    <reaction evidence="1">
        <text>Hydrolysis of terminal, non-reducing (1-&gt;4)-linked alpha-D-glucose residues with release of alpha-D-glucose.</text>
        <dbReference type="EC" id="3.2.1.20"/>
    </reaction>
</comment>
<dbReference type="EMBL" id="WIQW01000123">
    <property type="protein sequence ID" value="KAF3081759.1"/>
    <property type="molecule type" value="Genomic_DNA"/>
</dbReference>
<dbReference type="PANTHER" id="PTHR22762:SF133">
    <property type="entry name" value="P-TYPE DOMAIN-CONTAINING PROTEIN"/>
    <property type="match status" value="1"/>
</dbReference>
<dbReference type="GO" id="GO:0005975">
    <property type="term" value="P:carbohydrate metabolic process"/>
    <property type="evidence" value="ECO:0007669"/>
    <property type="project" value="InterPro"/>
</dbReference>
<evidence type="ECO:0000256" key="2">
    <source>
        <dbReference type="ARBA" id="ARBA00007806"/>
    </source>
</evidence>
<protein>
    <recommendedName>
        <fullName evidence="3">alpha-glucosidase</fullName>
        <ecNumber evidence="3">3.2.1.20</ecNumber>
    </recommendedName>
    <alternativeName>
        <fullName evidence="7">Maltase</fullName>
    </alternativeName>
</protein>
<dbReference type="GO" id="GO:0004558">
    <property type="term" value="F:alpha-1,4-glucosidase activity"/>
    <property type="evidence" value="ECO:0007669"/>
    <property type="project" value="UniProtKB-EC"/>
</dbReference>
<comment type="similarity">
    <text evidence="2 8">Belongs to the glycosyl hydrolase 31 family.</text>
</comment>
<proteinExistence type="inferred from homology"/>
<reference evidence="12 13" key="1">
    <citation type="submission" date="2019-06" db="EMBL/GenBank/DDBJ databases">
        <authorList>
            <person name="Palmer J.M."/>
        </authorList>
    </citation>
    <scope>NUCLEOTIDE SEQUENCE [LARGE SCALE GENOMIC DNA]</scope>
    <source>
        <strain evidence="12 13">TWF102</strain>
    </source>
</reference>
<evidence type="ECO:0000313" key="12">
    <source>
        <dbReference type="EMBL" id="KAF3081759.1"/>
    </source>
</evidence>
<gene>
    <name evidence="12" type="ORF">TWF102_001580</name>
</gene>
<dbReference type="AlphaFoldDB" id="A0A7C8N7R7"/>
<dbReference type="Pfam" id="PF01055">
    <property type="entry name" value="Glyco_hydro_31_2nd"/>
    <property type="match status" value="1"/>
</dbReference>
<dbReference type="Pfam" id="PF21365">
    <property type="entry name" value="Glyco_hydro_31_3rd"/>
    <property type="match status" value="1"/>
</dbReference>
<dbReference type="Gene3D" id="2.60.40.1760">
    <property type="entry name" value="glycosyl hydrolase (family 31)"/>
    <property type="match status" value="1"/>
</dbReference>
<evidence type="ECO:0000256" key="1">
    <source>
        <dbReference type="ARBA" id="ARBA00001657"/>
    </source>
</evidence>
<dbReference type="PANTHER" id="PTHR22762">
    <property type="entry name" value="ALPHA-GLUCOSIDASE"/>
    <property type="match status" value="1"/>
</dbReference>
<evidence type="ECO:0000259" key="9">
    <source>
        <dbReference type="Pfam" id="PF01055"/>
    </source>
</evidence>
<dbReference type="SUPFAM" id="SSF74650">
    <property type="entry name" value="Galactose mutarotase-like"/>
    <property type="match status" value="1"/>
</dbReference>
<dbReference type="SUPFAM" id="SSF51445">
    <property type="entry name" value="(Trans)glycosidases"/>
    <property type="match status" value="1"/>
</dbReference>